<reference evidence="2" key="1">
    <citation type="submission" date="2020-08" db="EMBL/GenBank/DDBJ databases">
        <title>Multicomponent nature underlies the extraordinary mechanical properties of spider dragline silk.</title>
        <authorList>
            <person name="Kono N."/>
            <person name="Nakamura H."/>
            <person name="Mori M."/>
            <person name="Yoshida Y."/>
            <person name="Ohtoshi R."/>
            <person name="Malay A.D."/>
            <person name="Moran D.A.P."/>
            <person name="Tomita M."/>
            <person name="Numata K."/>
            <person name="Arakawa K."/>
        </authorList>
    </citation>
    <scope>NUCLEOTIDE SEQUENCE</scope>
</reference>
<accession>A0A8X6QAN1</accession>
<proteinExistence type="predicted"/>
<comment type="caution">
    <text evidence="2">The sequence shown here is derived from an EMBL/GenBank/DDBJ whole genome shotgun (WGS) entry which is preliminary data.</text>
</comment>
<name>A0A8X6QAN1_NEPPI</name>
<protein>
    <submittedName>
        <fullName evidence="2">Uncharacterized protein</fullName>
    </submittedName>
</protein>
<keyword evidence="3" id="KW-1185">Reference proteome</keyword>
<dbReference type="AlphaFoldDB" id="A0A8X6QAN1"/>
<organism evidence="2 3">
    <name type="scientific">Nephila pilipes</name>
    <name type="common">Giant wood spider</name>
    <name type="synonym">Nephila maculata</name>
    <dbReference type="NCBI Taxonomy" id="299642"/>
    <lineage>
        <taxon>Eukaryota</taxon>
        <taxon>Metazoa</taxon>
        <taxon>Ecdysozoa</taxon>
        <taxon>Arthropoda</taxon>
        <taxon>Chelicerata</taxon>
        <taxon>Arachnida</taxon>
        <taxon>Araneae</taxon>
        <taxon>Araneomorphae</taxon>
        <taxon>Entelegynae</taxon>
        <taxon>Araneoidea</taxon>
        <taxon>Nephilidae</taxon>
        <taxon>Nephila</taxon>
    </lineage>
</organism>
<evidence type="ECO:0000313" key="3">
    <source>
        <dbReference type="Proteomes" id="UP000887013"/>
    </source>
</evidence>
<evidence type="ECO:0000313" key="2">
    <source>
        <dbReference type="EMBL" id="GFU16171.1"/>
    </source>
</evidence>
<gene>
    <name evidence="2" type="ORF">NPIL_85321</name>
</gene>
<sequence>MPYLTRQKRCLFSLVGRSAFFGPIGGGLETTLPHQGHQLSLPPRGRKPTDRRTSIVRCNLSGVIDIKENSSTGLRLQKLKTSCL</sequence>
<evidence type="ECO:0000256" key="1">
    <source>
        <dbReference type="SAM" id="MobiDB-lite"/>
    </source>
</evidence>
<feature type="region of interest" description="Disordered" evidence="1">
    <location>
        <begin position="33"/>
        <end position="52"/>
    </location>
</feature>
<dbReference type="EMBL" id="BMAW01126308">
    <property type="protein sequence ID" value="GFU16171.1"/>
    <property type="molecule type" value="Genomic_DNA"/>
</dbReference>
<dbReference type="Proteomes" id="UP000887013">
    <property type="component" value="Unassembled WGS sequence"/>
</dbReference>